<name>A0ABN3HK48_9ACTN</name>
<evidence type="ECO:0000313" key="6">
    <source>
        <dbReference type="Proteomes" id="UP001500058"/>
    </source>
</evidence>
<dbReference type="PANTHER" id="PTHR45527">
    <property type="entry name" value="NONRIBOSOMAL PEPTIDE SYNTHETASE"/>
    <property type="match status" value="1"/>
</dbReference>
<organism evidence="5 6">
    <name type="scientific">Streptomyces glaucosporus</name>
    <dbReference type="NCBI Taxonomy" id="284044"/>
    <lineage>
        <taxon>Bacteria</taxon>
        <taxon>Bacillati</taxon>
        <taxon>Actinomycetota</taxon>
        <taxon>Actinomycetes</taxon>
        <taxon>Kitasatosporales</taxon>
        <taxon>Streptomycetaceae</taxon>
        <taxon>Streptomyces</taxon>
    </lineage>
</organism>
<dbReference type="Proteomes" id="UP001500058">
    <property type="component" value="Unassembled WGS sequence"/>
</dbReference>
<dbReference type="SUPFAM" id="SSF56801">
    <property type="entry name" value="Acetyl-CoA synthetase-like"/>
    <property type="match status" value="1"/>
</dbReference>
<dbReference type="InterPro" id="IPR025110">
    <property type="entry name" value="AMP-bd_C"/>
</dbReference>
<dbReference type="InterPro" id="IPR005153">
    <property type="entry name" value="MbtH-like_dom"/>
</dbReference>
<evidence type="ECO:0000259" key="4">
    <source>
        <dbReference type="PROSITE" id="PS50075"/>
    </source>
</evidence>
<dbReference type="Gene3D" id="2.30.38.10">
    <property type="entry name" value="Luciferase, Domain 3"/>
    <property type="match status" value="1"/>
</dbReference>
<dbReference type="SMART" id="SM00923">
    <property type="entry name" value="MbtH"/>
    <property type="match status" value="1"/>
</dbReference>
<evidence type="ECO:0000256" key="1">
    <source>
        <dbReference type="ARBA" id="ARBA00022450"/>
    </source>
</evidence>
<reference evidence="5 6" key="1">
    <citation type="journal article" date="2019" name="Int. J. Syst. Evol. Microbiol.">
        <title>The Global Catalogue of Microorganisms (GCM) 10K type strain sequencing project: providing services to taxonomists for standard genome sequencing and annotation.</title>
        <authorList>
            <consortium name="The Broad Institute Genomics Platform"/>
            <consortium name="The Broad Institute Genome Sequencing Center for Infectious Disease"/>
            <person name="Wu L."/>
            <person name="Ma J."/>
        </authorList>
    </citation>
    <scope>NUCLEOTIDE SEQUENCE [LARGE SCALE GENOMIC DNA]</scope>
    <source>
        <strain evidence="5 6">JCM 6921</strain>
    </source>
</reference>
<dbReference type="PROSITE" id="PS00455">
    <property type="entry name" value="AMP_BINDING"/>
    <property type="match status" value="1"/>
</dbReference>
<dbReference type="SUPFAM" id="SSF47336">
    <property type="entry name" value="ACP-like"/>
    <property type="match status" value="1"/>
</dbReference>
<keyword evidence="2" id="KW-0597">Phosphoprotein</keyword>
<dbReference type="InterPro" id="IPR000873">
    <property type="entry name" value="AMP-dep_synth/lig_dom"/>
</dbReference>
<dbReference type="InterPro" id="IPR010071">
    <property type="entry name" value="AA_adenyl_dom"/>
</dbReference>
<dbReference type="Gene3D" id="3.30.300.30">
    <property type="match status" value="1"/>
</dbReference>
<evidence type="ECO:0000256" key="2">
    <source>
        <dbReference type="ARBA" id="ARBA00022553"/>
    </source>
</evidence>
<comment type="caution">
    <text evidence="5">The sequence shown here is derived from an EMBL/GenBank/DDBJ whole genome shotgun (WGS) entry which is preliminary data.</text>
</comment>
<dbReference type="InterPro" id="IPR038020">
    <property type="entry name" value="MbtH-like_sf"/>
</dbReference>
<feature type="domain" description="Carrier" evidence="4">
    <location>
        <begin position="597"/>
        <end position="672"/>
    </location>
</feature>
<dbReference type="NCBIfam" id="TIGR01733">
    <property type="entry name" value="AA-adenyl-dom"/>
    <property type="match status" value="1"/>
</dbReference>
<dbReference type="InterPro" id="IPR036736">
    <property type="entry name" value="ACP-like_sf"/>
</dbReference>
<dbReference type="InterPro" id="IPR029058">
    <property type="entry name" value="AB_hydrolase_fold"/>
</dbReference>
<dbReference type="InterPro" id="IPR009081">
    <property type="entry name" value="PP-bd_ACP"/>
</dbReference>
<dbReference type="Pfam" id="PF00550">
    <property type="entry name" value="PP-binding"/>
    <property type="match status" value="1"/>
</dbReference>
<dbReference type="PROSITE" id="PS50075">
    <property type="entry name" value="CARRIER"/>
    <property type="match status" value="1"/>
</dbReference>
<dbReference type="EMBL" id="BAAATJ010000001">
    <property type="protein sequence ID" value="GAA2382290.1"/>
    <property type="molecule type" value="Genomic_DNA"/>
</dbReference>
<protein>
    <recommendedName>
        <fullName evidence="4">Carrier domain-containing protein</fullName>
    </recommendedName>
</protein>
<evidence type="ECO:0000313" key="5">
    <source>
        <dbReference type="EMBL" id="GAA2382290.1"/>
    </source>
</evidence>
<evidence type="ECO:0000256" key="3">
    <source>
        <dbReference type="SAM" id="MobiDB-lite"/>
    </source>
</evidence>
<dbReference type="SMART" id="SM00823">
    <property type="entry name" value="PKS_PP"/>
    <property type="match status" value="1"/>
</dbReference>
<dbReference type="Pfam" id="PF13193">
    <property type="entry name" value="AMP-binding_C"/>
    <property type="match status" value="1"/>
</dbReference>
<sequence length="673" mass="71506">MNPFDDTAAPHRALVNEEGQYSLWPAGFAVPAGWRTAFGPDTRAACLRYVEDRWSDPRPRSLVREADGAAGTVPPAPGELPCGLFEEQAARTPGAPALESADARLTYGELNTAANRLAHHLAARGVGPESVVALVLPRSADLIVALLAVLKAGAAYLPVDTAYPAERIEYLLRDARPACVIATAETAAGMPGDSPGTGLVLLDDPAVRREVGERPGHDPRDEDRTGPLLAGHPAYVVYTSGSTGRPKGIAMPCRGLTHLLVWHRAALPGGPGTRTAQFTAIGFDFSVQEILGTLVAGKTLVIPTDDLRRDPAGLVEWIDRHRVNELYAPTAAIEAVLAAAQESGSDLATLTDVYQGGEALNVEGQIRDFALRSPFRLHNVYGPAEVHVATFHTAPDDPADWPASAPLGPSIPDVPVRVLDEELRPVAPGEAGELYIAGPQVSRGYRNRPDLTAARFVADPMGPPGSRMYRTGDLGRWNADGHAEFIGRTDDQVKIRGFRVEPGEVEAVLVSHPEVAQAAVVARNDRPGGPRLVAYVVGGADAASVRRHAAGSLPEYMVPSAVVLLPEFPLAPNGKVDRRALPAPEDTPSAGASAGREARTDRERVLCELFAEVLRVRAVGVDDHFFELGGHSLMAGRLTARIRAVLGCRIPIRRVYESPTPATLAALLDGPPS</sequence>
<dbReference type="Gene3D" id="3.40.50.1820">
    <property type="entry name" value="alpha/beta hydrolase"/>
    <property type="match status" value="1"/>
</dbReference>
<dbReference type="PANTHER" id="PTHR45527:SF1">
    <property type="entry name" value="FATTY ACID SYNTHASE"/>
    <property type="match status" value="1"/>
</dbReference>
<feature type="region of interest" description="Disordered" evidence="3">
    <location>
        <begin position="576"/>
        <end position="598"/>
    </location>
</feature>
<dbReference type="Pfam" id="PF03621">
    <property type="entry name" value="MbtH"/>
    <property type="match status" value="1"/>
</dbReference>
<dbReference type="RefSeq" id="WP_344628679.1">
    <property type="nucleotide sequence ID" value="NZ_BAAATJ010000001.1"/>
</dbReference>
<proteinExistence type="predicted"/>
<accession>A0ABN3HK48</accession>
<dbReference type="InterPro" id="IPR020806">
    <property type="entry name" value="PKS_PP-bd"/>
</dbReference>
<gene>
    <name evidence="5" type="ORF">GCM10010420_00180</name>
</gene>
<dbReference type="InterPro" id="IPR020845">
    <property type="entry name" value="AMP-binding_CS"/>
</dbReference>
<keyword evidence="1" id="KW-0596">Phosphopantetheine</keyword>
<dbReference type="SUPFAM" id="SSF160582">
    <property type="entry name" value="MbtH-like"/>
    <property type="match status" value="1"/>
</dbReference>
<dbReference type="Gene3D" id="3.40.50.980">
    <property type="match status" value="2"/>
</dbReference>
<dbReference type="Pfam" id="PF00501">
    <property type="entry name" value="AMP-binding"/>
    <property type="match status" value="1"/>
</dbReference>
<keyword evidence="6" id="KW-1185">Reference proteome</keyword>
<dbReference type="InterPro" id="IPR045851">
    <property type="entry name" value="AMP-bd_C_sf"/>
</dbReference>
<dbReference type="Gene3D" id="3.90.820.10">
    <property type="entry name" value="Structural Genomics, Unknown Function 30-nov-00 1gh9 Mol_id"/>
    <property type="match status" value="1"/>
</dbReference>